<comment type="caution">
    <text evidence="1">The sequence shown here is derived from an EMBL/GenBank/DDBJ whole genome shotgun (WGS) entry which is preliminary data.</text>
</comment>
<dbReference type="Proteomes" id="UP000839827">
    <property type="component" value="Unassembled WGS sequence"/>
</dbReference>
<name>A0A5Y0S7W3_SALNE</name>
<reference evidence="1" key="1">
    <citation type="submission" date="2019-03" db="EMBL/GenBank/DDBJ databases">
        <authorList>
            <person name="Ashton P.M."/>
            <person name="Dallman T."/>
            <person name="Nair S."/>
            <person name="De Pinna E."/>
            <person name="Peters T."/>
            <person name="Grant K."/>
        </authorList>
    </citation>
    <scope>NUCLEOTIDE SEQUENCE [LARGE SCALE GENOMIC DNA]</scope>
    <source>
        <strain evidence="1">271153</strain>
    </source>
</reference>
<protein>
    <submittedName>
        <fullName evidence="1">Endoribonuclease GhoS</fullName>
    </submittedName>
</protein>
<accession>A0A5Y0S7W3</accession>
<proteinExistence type="predicted"/>
<dbReference type="AlphaFoldDB" id="A0A5Y0S7W3"/>
<organism evidence="1">
    <name type="scientific">Salmonella newport</name>
    <dbReference type="NCBI Taxonomy" id="108619"/>
    <lineage>
        <taxon>Bacteria</taxon>
        <taxon>Pseudomonadati</taxon>
        <taxon>Pseudomonadota</taxon>
        <taxon>Gammaproteobacteria</taxon>
        <taxon>Enterobacterales</taxon>
        <taxon>Enterobacteriaceae</taxon>
        <taxon>Salmonella</taxon>
    </lineage>
</organism>
<dbReference type="EMBL" id="AAHYLK010000105">
    <property type="protein sequence ID" value="ECB7109933.1"/>
    <property type="molecule type" value="Genomic_DNA"/>
</dbReference>
<evidence type="ECO:0000313" key="1">
    <source>
        <dbReference type="EMBL" id="ECB7109933.1"/>
    </source>
</evidence>
<sequence length="141" mass="15598">MSCESVSGKRKSRAVAQPVNGCQITSGGVFPASDIVKFPEITNQMGLFMTKFTVRVELHAATADDYEELHNKMKRKGFKRTLSNGEGISYQLPDAEYSYSGDITRKEVLRKAYDAAETVKEDPAILVTESAGRSWRGLNKS</sequence>
<gene>
    <name evidence="1" type="primary">ghoS</name>
    <name evidence="1" type="ORF">E1A34_28690</name>
</gene>